<dbReference type="EMBL" id="BARU01033713">
    <property type="protein sequence ID" value="GAH70561.1"/>
    <property type="molecule type" value="Genomic_DNA"/>
</dbReference>
<proteinExistence type="inferred from homology"/>
<evidence type="ECO:0000256" key="1">
    <source>
        <dbReference type="ARBA" id="ARBA00007888"/>
    </source>
</evidence>
<evidence type="ECO:0000313" key="4">
    <source>
        <dbReference type="EMBL" id="GAH70561.1"/>
    </source>
</evidence>
<evidence type="ECO:0000256" key="2">
    <source>
        <dbReference type="ARBA" id="ARBA00022723"/>
    </source>
</evidence>
<dbReference type="PANTHER" id="PTHR30149">
    <property type="entry name" value="HYDROGENASE PROTEIN ASSEMBLY PROTEIN HYPD"/>
    <property type="match status" value="1"/>
</dbReference>
<dbReference type="GO" id="GO:0070025">
    <property type="term" value="F:carbon monoxide binding"/>
    <property type="evidence" value="ECO:0007669"/>
    <property type="project" value="TreeGrafter"/>
</dbReference>
<keyword evidence="3" id="KW-0408">Iron</keyword>
<comment type="similarity">
    <text evidence="1">Belongs to the HypD family.</text>
</comment>
<accession>X1HKB8</accession>
<dbReference type="AlphaFoldDB" id="X1HKB8"/>
<dbReference type="GO" id="GO:0005506">
    <property type="term" value="F:iron ion binding"/>
    <property type="evidence" value="ECO:0007669"/>
    <property type="project" value="TreeGrafter"/>
</dbReference>
<dbReference type="GO" id="GO:0051539">
    <property type="term" value="F:4 iron, 4 sulfur cluster binding"/>
    <property type="evidence" value="ECO:0007669"/>
    <property type="project" value="TreeGrafter"/>
</dbReference>
<sequence length="120" mass="13791">MRVVTEEGNVKAQQVIDEVFEPCDVKWRGFPVIPESGLKLRNKFEEFDARKKYEDDLEILKDREFPEPKGCRCGEVLRGLISSKECPLFGKKCVPNNPIGPCMVSIEGSCNIEYRYSKMK</sequence>
<evidence type="ECO:0008006" key="5">
    <source>
        <dbReference type="Google" id="ProtNLM"/>
    </source>
</evidence>
<gene>
    <name evidence="4" type="ORF">S03H2_53003</name>
</gene>
<comment type="caution">
    <text evidence="4">The sequence shown here is derived from an EMBL/GenBank/DDBJ whole genome shotgun (WGS) entry which is preliminary data.</text>
</comment>
<dbReference type="GO" id="GO:0051604">
    <property type="term" value="P:protein maturation"/>
    <property type="evidence" value="ECO:0007669"/>
    <property type="project" value="TreeGrafter"/>
</dbReference>
<organism evidence="4">
    <name type="scientific">marine sediment metagenome</name>
    <dbReference type="NCBI Taxonomy" id="412755"/>
    <lineage>
        <taxon>unclassified sequences</taxon>
        <taxon>metagenomes</taxon>
        <taxon>ecological metagenomes</taxon>
    </lineage>
</organism>
<protein>
    <recommendedName>
        <fullName evidence="5">Hydrogenase formation protein HypD</fullName>
    </recommendedName>
</protein>
<dbReference type="InterPro" id="IPR042243">
    <property type="entry name" value="HypD_1"/>
</dbReference>
<dbReference type="Gene3D" id="6.10.20.100">
    <property type="match status" value="1"/>
</dbReference>
<evidence type="ECO:0000256" key="3">
    <source>
        <dbReference type="ARBA" id="ARBA00023004"/>
    </source>
</evidence>
<dbReference type="InterPro" id="IPR042244">
    <property type="entry name" value="HypD_2_sf"/>
</dbReference>
<dbReference type="Gene3D" id="3.40.50.11740">
    <property type="entry name" value="HypD, alpha/beta domain 2"/>
    <property type="match status" value="1"/>
</dbReference>
<dbReference type="Pfam" id="PF01924">
    <property type="entry name" value="HypD"/>
    <property type="match status" value="1"/>
</dbReference>
<dbReference type="InterPro" id="IPR002780">
    <property type="entry name" value="Hyd_form_HypD"/>
</dbReference>
<keyword evidence="2" id="KW-0479">Metal-binding</keyword>
<reference evidence="4" key="1">
    <citation type="journal article" date="2014" name="Front. Microbiol.">
        <title>High frequency of phylogenetically diverse reductive dehalogenase-homologous genes in deep subseafloor sedimentary metagenomes.</title>
        <authorList>
            <person name="Kawai M."/>
            <person name="Futagami T."/>
            <person name="Toyoda A."/>
            <person name="Takaki Y."/>
            <person name="Nishi S."/>
            <person name="Hori S."/>
            <person name="Arai W."/>
            <person name="Tsubouchi T."/>
            <person name="Morono Y."/>
            <person name="Uchiyama I."/>
            <person name="Ito T."/>
            <person name="Fujiyama A."/>
            <person name="Inagaki F."/>
            <person name="Takami H."/>
        </authorList>
    </citation>
    <scope>NUCLEOTIDE SEQUENCE</scope>
    <source>
        <strain evidence="4">Expedition CK06-06</strain>
    </source>
</reference>
<name>X1HKB8_9ZZZZ</name>
<dbReference type="PANTHER" id="PTHR30149:SF0">
    <property type="entry name" value="HYDROGENASE MATURATION FACTOR HYPD"/>
    <property type="match status" value="1"/>
</dbReference>